<dbReference type="EMBL" id="FQWQ01000001">
    <property type="protein sequence ID" value="SHG62064.1"/>
    <property type="molecule type" value="Genomic_DNA"/>
</dbReference>
<dbReference type="PANTHER" id="PTHR42829">
    <property type="entry name" value="NADH-UBIQUINONE OXIDOREDUCTASE CHAIN 5"/>
    <property type="match status" value="1"/>
</dbReference>
<dbReference type="Pfam" id="PF00662">
    <property type="entry name" value="Proton_antipo_N"/>
    <property type="match status" value="1"/>
</dbReference>
<dbReference type="GO" id="GO:0015990">
    <property type="term" value="P:electron transport coupled proton transport"/>
    <property type="evidence" value="ECO:0007669"/>
    <property type="project" value="TreeGrafter"/>
</dbReference>
<evidence type="ECO:0000313" key="10">
    <source>
        <dbReference type="Proteomes" id="UP000184212"/>
    </source>
</evidence>
<feature type="domain" description="NADH-Ubiquinone oxidoreductase (complex I) chain 5 N-terminal" evidence="8">
    <location>
        <begin position="73"/>
        <end position="118"/>
    </location>
</feature>
<feature type="transmembrane region" description="Helical" evidence="6">
    <location>
        <begin position="141"/>
        <end position="159"/>
    </location>
</feature>
<feature type="transmembrane region" description="Helical" evidence="6">
    <location>
        <begin position="505"/>
        <end position="525"/>
    </location>
</feature>
<feature type="transmembrane region" description="Helical" evidence="6">
    <location>
        <begin position="6"/>
        <end position="23"/>
    </location>
</feature>
<evidence type="ECO:0000256" key="2">
    <source>
        <dbReference type="ARBA" id="ARBA00022692"/>
    </source>
</evidence>
<feature type="transmembrane region" description="Helical" evidence="6">
    <location>
        <begin position="216"/>
        <end position="235"/>
    </location>
</feature>
<feature type="transmembrane region" description="Helical" evidence="6">
    <location>
        <begin position="546"/>
        <end position="563"/>
    </location>
</feature>
<feature type="transmembrane region" description="Helical" evidence="6">
    <location>
        <begin position="583"/>
        <end position="604"/>
    </location>
</feature>
<evidence type="ECO:0000313" key="9">
    <source>
        <dbReference type="EMBL" id="SHG62064.1"/>
    </source>
</evidence>
<dbReference type="GO" id="GO:0008137">
    <property type="term" value="F:NADH dehydrogenase (ubiquinone) activity"/>
    <property type="evidence" value="ECO:0007669"/>
    <property type="project" value="InterPro"/>
</dbReference>
<name>A0A1M5LAA0_9BACT</name>
<reference evidence="9 10" key="1">
    <citation type="submission" date="2016-11" db="EMBL/GenBank/DDBJ databases">
        <authorList>
            <person name="Jaros S."/>
            <person name="Januszkiewicz K."/>
            <person name="Wedrychowicz H."/>
        </authorList>
    </citation>
    <scope>NUCLEOTIDE SEQUENCE [LARGE SCALE GENOMIC DNA]</scope>
    <source>
        <strain evidence="9 10">DSM 24574</strain>
    </source>
</reference>
<evidence type="ECO:0000256" key="5">
    <source>
        <dbReference type="RuleBase" id="RU000320"/>
    </source>
</evidence>
<feature type="transmembrane region" description="Helical" evidence="6">
    <location>
        <begin position="283"/>
        <end position="302"/>
    </location>
</feature>
<keyword evidence="4 6" id="KW-0472">Membrane</keyword>
<keyword evidence="2 5" id="KW-0812">Transmembrane</keyword>
<dbReference type="GO" id="GO:0016020">
    <property type="term" value="C:membrane"/>
    <property type="evidence" value="ECO:0007669"/>
    <property type="project" value="UniProtKB-SubCell"/>
</dbReference>
<keyword evidence="10" id="KW-1185">Reference proteome</keyword>
<feature type="domain" description="NADH:quinone oxidoreductase/Mrp antiporter transmembrane" evidence="7">
    <location>
        <begin position="134"/>
        <end position="352"/>
    </location>
</feature>
<sequence>MMTSLLQLFIVIPLAGFIVSLLIPGKLETLMSRVAFSTVGLHLLSFLVFAVYWFIDDMPSYDLKDIVLFKTTGYEFFIDFYFDRVTATYLFVGSFLTFLVTIYSRYYLHRETGYKRFFNTILFFYFGYNLTIFSGNLETLFVGWEILGISSFLLIAFYRDRYLPVKNAVKVFSIYRIGDVGLILAMWLMHHLWHENVTFARLSNFELVHEHLQRHSWVGVLISLLILISAAAKSAQLPFSSWLPRAMEGPTPSSAIFYGSLAVHLGVFLLLRTFPFWEHQLSVRILIGLLGFVTSVITTGIARVQSSVKSQIAYASIAQIGLIFIEIAAGFSGLALFHFAGNAFLRTYQLLVSPSVVTYLIREQFYNFTPHAPSIEDSFPKKMQYTLYILCLKEWNLDSFMYRYLWNPLKWAGRGLDFLTVGRVILFFVPAYLIGVASLYGEEVIPPAIHQALPIFFSLLALIAVLKSFTERKNVEMSWILVIVNHFWIALAISFNEHFKYDQTLLYLSGILVSGLLGYFCLRWLKSLEENIDLDQFHGHSYKHPKLAFVFLLSCLGVSGFPITPTFIGEDLIFTHIHEDQFLLAFFVSLSFIIDGLSIIRIYARVFLGPHVRSVYEMGYRSS</sequence>
<dbReference type="InterPro" id="IPR003945">
    <property type="entry name" value="NU5C-like"/>
</dbReference>
<feature type="transmembrane region" description="Helical" evidence="6">
    <location>
        <begin position="478"/>
        <end position="499"/>
    </location>
</feature>
<evidence type="ECO:0000259" key="7">
    <source>
        <dbReference type="Pfam" id="PF00361"/>
    </source>
</evidence>
<feature type="transmembrane region" description="Helical" evidence="6">
    <location>
        <begin position="447"/>
        <end position="466"/>
    </location>
</feature>
<feature type="transmembrane region" description="Helical" evidence="6">
    <location>
        <begin position="35"/>
        <end position="55"/>
    </location>
</feature>
<dbReference type="InterPro" id="IPR001750">
    <property type="entry name" value="ND/Mrp_TM"/>
</dbReference>
<evidence type="ECO:0000256" key="4">
    <source>
        <dbReference type="ARBA" id="ARBA00023136"/>
    </source>
</evidence>
<dbReference type="Pfam" id="PF00361">
    <property type="entry name" value="Proton_antipo_M"/>
    <property type="match status" value="1"/>
</dbReference>
<comment type="subcellular location">
    <subcellularLocation>
        <location evidence="1">Endomembrane system</location>
        <topology evidence="1">Multi-pass membrane protein</topology>
    </subcellularLocation>
    <subcellularLocation>
        <location evidence="5">Membrane</location>
        <topology evidence="5">Multi-pass membrane protein</topology>
    </subcellularLocation>
</comment>
<evidence type="ECO:0000256" key="3">
    <source>
        <dbReference type="ARBA" id="ARBA00022989"/>
    </source>
</evidence>
<feature type="transmembrane region" description="Helical" evidence="6">
    <location>
        <begin position="314"/>
        <end position="337"/>
    </location>
</feature>
<gene>
    <name evidence="9" type="ORF">SAMN04488109_1110</name>
</gene>
<dbReference type="Proteomes" id="UP000184212">
    <property type="component" value="Unassembled WGS sequence"/>
</dbReference>
<protein>
    <submittedName>
        <fullName evidence="9">NADH-Ubiquinone oxidoreductase (Complex I), chain 5 N-terminus</fullName>
    </submittedName>
</protein>
<feature type="transmembrane region" description="Helical" evidence="6">
    <location>
        <begin position="117"/>
        <end position="135"/>
    </location>
</feature>
<dbReference type="GO" id="GO:0012505">
    <property type="term" value="C:endomembrane system"/>
    <property type="evidence" value="ECO:0007669"/>
    <property type="project" value="UniProtKB-SubCell"/>
</dbReference>
<keyword evidence="9" id="KW-0830">Ubiquinone</keyword>
<keyword evidence="3 6" id="KW-1133">Transmembrane helix</keyword>
<dbReference type="PANTHER" id="PTHR42829:SF2">
    <property type="entry name" value="NADH-UBIQUINONE OXIDOREDUCTASE CHAIN 5"/>
    <property type="match status" value="1"/>
</dbReference>
<dbReference type="STRING" id="947013.SAMN04488109_1110"/>
<evidence type="ECO:0000256" key="6">
    <source>
        <dbReference type="SAM" id="Phobius"/>
    </source>
</evidence>
<dbReference type="PRINTS" id="PR01434">
    <property type="entry name" value="NADHDHGNASE5"/>
</dbReference>
<feature type="transmembrane region" description="Helical" evidence="6">
    <location>
        <begin position="418"/>
        <end position="441"/>
    </location>
</feature>
<evidence type="ECO:0000259" key="8">
    <source>
        <dbReference type="Pfam" id="PF00662"/>
    </source>
</evidence>
<accession>A0A1M5LAA0</accession>
<feature type="transmembrane region" description="Helical" evidence="6">
    <location>
        <begin position="87"/>
        <end position="108"/>
    </location>
</feature>
<dbReference type="GO" id="GO:0003954">
    <property type="term" value="F:NADH dehydrogenase activity"/>
    <property type="evidence" value="ECO:0007669"/>
    <property type="project" value="TreeGrafter"/>
</dbReference>
<feature type="transmembrane region" description="Helical" evidence="6">
    <location>
        <begin position="255"/>
        <end position="277"/>
    </location>
</feature>
<dbReference type="AlphaFoldDB" id="A0A1M5LAA0"/>
<evidence type="ECO:0000256" key="1">
    <source>
        <dbReference type="ARBA" id="ARBA00004127"/>
    </source>
</evidence>
<organism evidence="9 10">
    <name type="scientific">Chryseolinea serpens</name>
    <dbReference type="NCBI Taxonomy" id="947013"/>
    <lineage>
        <taxon>Bacteria</taxon>
        <taxon>Pseudomonadati</taxon>
        <taxon>Bacteroidota</taxon>
        <taxon>Cytophagia</taxon>
        <taxon>Cytophagales</taxon>
        <taxon>Fulvivirgaceae</taxon>
        <taxon>Chryseolinea</taxon>
    </lineage>
</organism>
<dbReference type="GO" id="GO:0042773">
    <property type="term" value="P:ATP synthesis coupled electron transport"/>
    <property type="evidence" value="ECO:0007669"/>
    <property type="project" value="InterPro"/>
</dbReference>
<dbReference type="InterPro" id="IPR001516">
    <property type="entry name" value="Proton_antipo_N"/>
</dbReference>
<proteinExistence type="predicted"/>